<feature type="transmembrane region" description="Helical" evidence="6">
    <location>
        <begin position="37"/>
        <end position="55"/>
    </location>
</feature>
<dbReference type="EMBL" id="SACJ01000014">
    <property type="protein sequence ID" value="RVT71972.1"/>
    <property type="molecule type" value="Genomic_DNA"/>
</dbReference>
<keyword evidence="3 6" id="KW-1133">Transmembrane helix</keyword>
<evidence type="ECO:0000313" key="9">
    <source>
        <dbReference type="Proteomes" id="UP000285211"/>
    </source>
</evidence>
<feature type="transmembrane region" description="Helical" evidence="6">
    <location>
        <begin position="160"/>
        <end position="177"/>
    </location>
</feature>
<feature type="repeat" description="TPR" evidence="5">
    <location>
        <begin position="523"/>
        <end position="556"/>
    </location>
</feature>
<protein>
    <recommendedName>
        <fullName evidence="7">O-antigen ligase-related domain-containing protein</fullName>
    </recommendedName>
</protein>
<evidence type="ECO:0000256" key="4">
    <source>
        <dbReference type="ARBA" id="ARBA00023136"/>
    </source>
</evidence>
<comment type="subcellular location">
    <subcellularLocation>
        <location evidence="1">Membrane</location>
        <topology evidence="1">Multi-pass membrane protein</topology>
    </subcellularLocation>
</comment>
<proteinExistence type="predicted"/>
<dbReference type="InterPro" id="IPR007016">
    <property type="entry name" value="O-antigen_ligase-rel_domated"/>
</dbReference>
<gene>
    <name evidence="8" type="ORF">EOD40_16255</name>
</gene>
<keyword evidence="4 6" id="KW-0472">Membrane</keyword>
<keyword evidence="5" id="KW-0802">TPR repeat</keyword>
<dbReference type="OrthoDB" id="1454576at2"/>
<feature type="transmembrane region" description="Helical" evidence="6">
    <location>
        <begin position="90"/>
        <end position="107"/>
    </location>
</feature>
<feature type="transmembrane region" description="Helical" evidence="6">
    <location>
        <begin position="331"/>
        <end position="349"/>
    </location>
</feature>
<feature type="domain" description="O-antigen ligase-related" evidence="7">
    <location>
        <begin position="189"/>
        <end position="338"/>
    </location>
</feature>
<dbReference type="InterPro" id="IPR019734">
    <property type="entry name" value="TPR_rpt"/>
</dbReference>
<feature type="transmembrane region" description="Helical" evidence="6">
    <location>
        <begin position="395"/>
        <end position="416"/>
    </location>
</feature>
<evidence type="ECO:0000256" key="5">
    <source>
        <dbReference type="PROSITE-ProRule" id="PRU00339"/>
    </source>
</evidence>
<dbReference type="PANTHER" id="PTHR37422">
    <property type="entry name" value="TEICHURONIC ACID BIOSYNTHESIS PROTEIN TUAE"/>
    <property type="match status" value="1"/>
</dbReference>
<accession>A0A437KLH4</accession>
<feature type="transmembrane region" description="Helical" evidence="6">
    <location>
        <begin position="67"/>
        <end position="84"/>
    </location>
</feature>
<evidence type="ECO:0000256" key="3">
    <source>
        <dbReference type="ARBA" id="ARBA00022989"/>
    </source>
</evidence>
<evidence type="ECO:0000256" key="2">
    <source>
        <dbReference type="ARBA" id="ARBA00022692"/>
    </source>
</evidence>
<dbReference type="InterPro" id="IPR011990">
    <property type="entry name" value="TPR-like_helical_dom_sf"/>
</dbReference>
<dbReference type="SUPFAM" id="SSF48452">
    <property type="entry name" value="TPR-like"/>
    <property type="match status" value="1"/>
</dbReference>
<evidence type="ECO:0000259" key="7">
    <source>
        <dbReference type="Pfam" id="PF04932"/>
    </source>
</evidence>
<sequence>MFKTTILLSNLSRILLVIIIIAGLVNTEYFYSSTSAAYYGFCITVLFFAITPYHFQITNNRTVTFKIPLLLFGLCCFYVLIHYFTNTGTLVFTIYSVALYFLLLKATTLFSSPNFKFKLFFVSIAGIAMGESMYCIGQFFGGFKSQSKLFAVTGSWNNPNVTAIFLALTVPVFLNLFQDKYKKIVLTGFLSVLISLLLLKCRAAFIGTVLSIIVFYGLEYQFINWVKNKKNNTSAKALLILGLLIIIPLSSQLYNAKKDSADGRKFIWKVSAIMAFERPVTGYGYGSFEKEYNLYQANYIQNDKATAEEVANAGPVIMPHNELIQNVVEGGIIGLILISLFFGSLLFAVKQKNRTEQKKLNTEAVSQAKNSVFHLAYAGVVSFIGMSMVNSTIQIVPIMCLLIIYAAIVCSTLNPIEIPRFLSFVRRSKAFSIASKTVIIAISVYLLYLLLGMATADRKNKEAKLLKEAGHYEQSLQIMPDLEPYLKEDSHYWDNYGHIYFKAQKFQEAIICFKKAKALSTLPEFYMGAGICYEKLHQYPKVIQQYETLIALYPSKFLYRMLLLETYFKNKNFSKAIFLAQEIIQMKPKIPSEKVERYKNICRGLLKELSSQKTNNQQFQ</sequence>
<dbReference type="GO" id="GO:0016020">
    <property type="term" value="C:membrane"/>
    <property type="evidence" value="ECO:0007669"/>
    <property type="project" value="UniProtKB-SubCell"/>
</dbReference>
<evidence type="ECO:0000313" key="8">
    <source>
        <dbReference type="EMBL" id="RVT71972.1"/>
    </source>
</evidence>
<dbReference type="Pfam" id="PF04932">
    <property type="entry name" value="Wzy_C"/>
    <property type="match status" value="1"/>
</dbReference>
<feature type="transmembrane region" description="Helical" evidence="6">
    <location>
        <begin position="370"/>
        <end position="389"/>
    </location>
</feature>
<feature type="transmembrane region" description="Helical" evidence="6">
    <location>
        <begin position="237"/>
        <end position="254"/>
    </location>
</feature>
<name>A0A437KLH4_9FLAO</name>
<evidence type="ECO:0000256" key="6">
    <source>
        <dbReference type="SAM" id="Phobius"/>
    </source>
</evidence>
<feature type="transmembrane region" description="Helical" evidence="6">
    <location>
        <begin position="437"/>
        <end position="456"/>
    </location>
</feature>
<dbReference type="Proteomes" id="UP000285211">
    <property type="component" value="Unassembled WGS sequence"/>
</dbReference>
<feature type="transmembrane region" description="Helical" evidence="6">
    <location>
        <begin position="184"/>
        <end position="217"/>
    </location>
</feature>
<dbReference type="PANTHER" id="PTHR37422:SF13">
    <property type="entry name" value="LIPOPOLYSACCHARIDE BIOSYNTHESIS PROTEIN PA4999-RELATED"/>
    <property type="match status" value="1"/>
</dbReference>
<dbReference type="AlphaFoldDB" id="A0A437KLH4"/>
<dbReference type="InterPro" id="IPR051533">
    <property type="entry name" value="WaaL-like"/>
</dbReference>
<reference evidence="8 9" key="1">
    <citation type="submission" date="2019-01" db="EMBL/GenBank/DDBJ databases">
        <authorList>
            <person name="Chen W.-M."/>
        </authorList>
    </citation>
    <scope>NUCLEOTIDE SEQUENCE [LARGE SCALE GENOMIC DNA]</scope>
    <source>
        <strain evidence="8 9">BBQ-12</strain>
    </source>
</reference>
<dbReference type="SMART" id="SM00028">
    <property type="entry name" value="TPR"/>
    <property type="match status" value="3"/>
</dbReference>
<feature type="transmembrane region" description="Helical" evidence="6">
    <location>
        <begin position="12"/>
        <end position="31"/>
    </location>
</feature>
<evidence type="ECO:0000256" key="1">
    <source>
        <dbReference type="ARBA" id="ARBA00004141"/>
    </source>
</evidence>
<dbReference type="Gene3D" id="1.25.40.10">
    <property type="entry name" value="Tetratricopeptide repeat domain"/>
    <property type="match status" value="1"/>
</dbReference>
<comment type="caution">
    <text evidence="8">The sequence shown here is derived from an EMBL/GenBank/DDBJ whole genome shotgun (WGS) entry which is preliminary data.</text>
</comment>
<keyword evidence="2 6" id="KW-0812">Transmembrane</keyword>
<dbReference type="RefSeq" id="WP_128197335.1">
    <property type="nucleotide sequence ID" value="NZ_SACJ01000014.1"/>
</dbReference>
<keyword evidence="9" id="KW-1185">Reference proteome</keyword>
<dbReference type="PROSITE" id="PS50005">
    <property type="entry name" value="TPR"/>
    <property type="match status" value="1"/>
</dbReference>
<feature type="transmembrane region" description="Helical" evidence="6">
    <location>
        <begin position="119"/>
        <end position="140"/>
    </location>
</feature>
<organism evidence="8 9">
    <name type="scientific">Flavobacterium sufflavum</name>
    <dbReference type="NCBI Taxonomy" id="1921138"/>
    <lineage>
        <taxon>Bacteria</taxon>
        <taxon>Pseudomonadati</taxon>
        <taxon>Bacteroidota</taxon>
        <taxon>Flavobacteriia</taxon>
        <taxon>Flavobacteriales</taxon>
        <taxon>Flavobacteriaceae</taxon>
        <taxon>Flavobacterium</taxon>
    </lineage>
</organism>